<dbReference type="OrthoDB" id="8456232at2"/>
<dbReference type="Pfam" id="PF12728">
    <property type="entry name" value="HTH_17"/>
    <property type="match status" value="1"/>
</dbReference>
<proteinExistence type="predicted"/>
<evidence type="ECO:0000259" key="1">
    <source>
        <dbReference type="Pfam" id="PF12728"/>
    </source>
</evidence>
<protein>
    <submittedName>
        <fullName evidence="2">DNA binding domain, excisionase family</fullName>
    </submittedName>
</protein>
<dbReference type="InterPro" id="IPR010093">
    <property type="entry name" value="SinI_DNA-bd"/>
</dbReference>
<keyword evidence="3" id="KW-1185">Reference proteome</keyword>
<dbReference type="InterPro" id="IPR009061">
    <property type="entry name" value="DNA-bd_dom_put_sf"/>
</dbReference>
<dbReference type="KEGG" id="mmed:Mame_01172"/>
<dbReference type="InterPro" id="IPR041657">
    <property type="entry name" value="HTH_17"/>
</dbReference>
<sequence length="62" mass="6883">MRKAERPLGVNEIAAELGCSERTVRRLYKNGTLPAYKAGGRTSPIRMDRKALAQLKKKRGAV</sequence>
<dbReference type="Proteomes" id="UP000191135">
    <property type="component" value="Chromosome"/>
</dbReference>
<gene>
    <name evidence="2" type="ORF">Mame_01172</name>
</gene>
<evidence type="ECO:0000313" key="2">
    <source>
        <dbReference type="EMBL" id="AQZ50542.1"/>
    </source>
</evidence>
<reference evidence="2 3" key="1">
    <citation type="submission" date="2017-03" db="EMBL/GenBank/DDBJ databases">
        <title>Foreign affairs: Plasmid Transfer between Roseobacters and Rhizobia.</title>
        <authorList>
            <person name="Bartling P."/>
            <person name="Bunk B."/>
            <person name="Overmann J."/>
            <person name="Brinkmann H."/>
            <person name="Petersen J."/>
        </authorList>
    </citation>
    <scope>NUCLEOTIDE SEQUENCE [LARGE SCALE GENOMIC DNA]</scope>
    <source>
        <strain evidence="2 3">MACL11</strain>
    </source>
</reference>
<dbReference type="STRING" id="1122214.Mame_01172"/>
<dbReference type="SUPFAM" id="SSF46955">
    <property type="entry name" value="Putative DNA-binding domain"/>
    <property type="match status" value="1"/>
</dbReference>
<evidence type="ECO:0000313" key="3">
    <source>
        <dbReference type="Proteomes" id="UP000191135"/>
    </source>
</evidence>
<accession>A0A1U9YYV4</accession>
<dbReference type="EMBL" id="CP020330">
    <property type="protein sequence ID" value="AQZ50542.1"/>
    <property type="molecule type" value="Genomic_DNA"/>
</dbReference>
<feature type="domain" description="Helix-turn-helix" evidence="1">
    <location>
        <begin position="8"/>
        <end position="59"/>
    </location>
</feature>
<dbReference type="GO" id="GO:0003677">
    <property type="term" value="F:DNA binding"/>
    <property type="evidence" value="ECO:0007669"/>
    <property type="project" value="InterPro"/>
</dbReference>
<name>A0A1U9YYV4_9HYPH</name>
<dbReference type="NCBIfam" id="TIGR01764">
    <property type="entry name" value="excise"/>
    <property type="match status" value="1"/>
</dbReference>
<dbReference type="AlphaFoldDB" id="A0A1U9YYV4"/>
<organism evidence="2 3">
    <name type="scientific">Martelella mediterranea DSM 17316</name>
    <dbReference type="NCBI Taxonomy" id="1122214"/>
    <lineage>
        <taxon>Bacteria</taxon>
        <taxon>Pseudomonadati</taxon>
        <taxon>Pseudomonadota</taxon>
        <taxon>Alphaproteobacteria</taxon>
        <taxon>Hyphomicrobiales</taxon>
        <taxon>Aurantimonadaceae</taxon>
        <taxon>Martelella</taxon>
    </lineage>
</organism>
<dbReference type="RefSeq" id="WP_018066058.1">
    <property type="nucleotide sequence ID" value="NZ_AQWH01000019.1"/>
</dbReference>